<reference evidence="2" key="1">
    <citation type="journal article" date="2022" name="Front. Microbiol.">
        <title>Mirubactin C rescues the lethal effect of cell wall biosynthesis mutations in Bacillus subtilis.</title>
        <authorList>
            <person name="Kepplinger B."/>
            <person name="Wen X."/>
            <person name="Tyler A.R."/>
            <person name="Kim B.Y."/>
            <person name="Brown J."/>
            <person name="Banks P."/>
            <person name="Dashti Y."/>
            <person name="Mackenzie E.S."/>
            <person name="Wills C."/>
            <person name="Kawai Y."/>
            <person name="Waldron K.J."/>
            <person name="Allenby N.E.E."/>
            <person name="Wu L.J."/>
            <person name="Hall M.J."/>
            <person name="Errington J."/>
        </authorList>
    </citation>
    <scope>NUCLEOTIDE SEQUENCE</scope>
    <source>
        <strain evidence="2">MDA8-470</strain>
    </source>
</reference>
<name>A0ABY6PWN8_9ACTN</name>
<feature type="compositionally biased region" description="Basic and acidic residues" evidence="1">
    <location>
        <begin position="81"/>
        <end position="96"/>
    </location>
</feature>
<dbReference type="Pfam" id="PF19950">
    <property type="entry name" value="DUF6412"/>
    <property type="match status" value="1"/>
</dbReference>
<accession>A0ABY6PWN8</accession>
<sequence length="111" mass="11621">MGTDAMSRVRDGLSRVLRPAGLLLFLLTEVLLAEGGSLSAAVALAATAAAGTALVACSVISARCAAPVPRTRVRTAMRDREKRTAFLPQRDPDAQGRRRPRAPGRALLTAA</sequence>
<dbReference type="RefSeq" id="WP_265544241.1">
    <property type="nucleotide sequence ID" value="NZ_CP098740.1"/>
</dbReference>
<evidence type="ECO:0000313" key="3">
    <source>
        <dbReference type="Proteomes" id="UP001164963"/>
    </source>
</evidence>
<dbReference type="EMBL" id="CP098740">
    <property type="protein sequence ID" value="UZK56149.1"/>
    <property type="molecule type" value="Genomic_DNA"/>
</dbReference>
<dbReference type="Proteomes" id="UP001164963">
    <property type="component" value="Chromosome"/>
</dbReference>
<evidence type="ECO:0000256" key="1">
    <source>
        <dbReference type="SAM" id="MobiDB-lite"/>
    </source>
</evidence>
<evidence type="ECO:0000313" key="2">
    <source>
        <dbReference type="EMBL" id="UZK56149.1"/>
    </source>
</evidence>
<dbReference type="InterPro" id="IPR045635">
    <property type="entry name" value="DUF6412"/>
</dbReference>
<proteinExistence type="predicted"/>
<keyword evidence="3" id="KW-1185">Reference proteome</keyword>
<organism evidence="2 3">
    <name type="scientific">Streptomyces drozdowiczii</name>
    <dbReference type="NCBI Taxonomy" id="202862"/>
    <lineage>
        <taxon>Bacteria</taxon>
        <taxon>Bacillati</taxon>
        <taxon>Actinomycetota</taxon>
        <taxon>Actinomycetes</taxon>
        <taxon>Kitasatosporales</taxon>
        <taxon>Streptomycetaceae</taxon>
        <taxon>Streptomyces</taxon>
    </lineage>
</organism>
<feature type="region of interest" description="Disordered" evidence="1">
    <location>
        <begin position="81"/>
        <end position="111"/>
    </location>
</feature>
<gene>
    <name evidence="2" type="ORF">NEH16_20425</name>
</gene>
<protein>
    <submittedName>
        <fullName evidence="2">DUF6412 domain-containing protein</fullName>
    </submittedName>
</protein>